<name>A0A3D9Z018_9HYPH</name>
<evidence type="ECO:0000313" key="1">
    <source>
        <dbReference type="EMBL" id="REF86502.1"/>
    </source>
</evidence>
<proteinExistence type="predicted"/>
<comment type="caution">
    <text evidence="1">The sequence shown here is derived from an EMBL/GenBank/DDBJ whole genome shotgun (WGS) entry which is preliminary data.</text>
</comment>
<sequence length="102" mass="11208">MSGKSMTQTWETKFGLRRVRHDPPTLEEAIAAAQGLSDEIEEQIEIAAGFMSMPADVVRAEVLKAAKPAKPARVVIAPSREGTVRTVIVERKPSRRLRPTSV</sequence>
<protein>
    <submittedName>
        <fullName evidence="1">Uncharacterized protein</fullName>
    </submittedName>
</protein>
<organism evidence="1 2">
    <name type="scientific">Methylovirgula ligni</name>
    <dbReference type="NCBI Taxonomy" id="569860"/>
    <lineage>
        <taxon>Bacteria</taxon>
        <taxon>Pseudomonadati</taxon>
        <taxon>Pseudomonadota</taxon>
        <taxon>Alphaproteobacteria</taxon>
        <taxon>Hyphomicrobiales</taxon>
        <taxon>Beijerinckiaceae</taxon>
        <taxon>Methylovirgula</taxon>
    </lineage>
</organism>
<evidence type="ECO:0000313" key="2">
    <source>
        <dbReference type="Proteomes" id="UP000256900"/>
    </source>
</evidence>
<dbReference type="Proteomes" id="UP000256900">
    <property type="component" value="Unassembled WGS sequence"/>
</dbReference>
<reference evidence="1 2" key="1">
    <citation type="submission" date="2018-08" db="EMBL/GenBank/DDBJ databases">
        <title>Genomic Encyclopedia of Type Strains, Phase IV (KMG-IV): sequencing the most valuable type-strain genomes for metagenomic binning, comparative biology and taxonomic classification.</title>
        <authorList>
            <person name="Goeker M."/>
        </authorList>
    </citation>
    <scope>NUCLEOTIDE SEQUENCE [LARGE SCALE GENOMIC DNA]</scope>
    <source>
        <strain evidence="1 2">BW863</strain>
    </source>
</reference>
<accession>A0A3D9Z018</accession>
<keyword evidence="2" id="KW-1185">Reference proteome</keyword>
<dbReference type="EMBL" id="QUMO01000003">
    <property type="protein sequence ID" value="REF86502.1"/>
    <property type="molecule type" value="Genomic_DNA"/>
</dbReference>
<dbReference type="AlphaFoldDB" id="A0A3D9Z018"/>
<gene>
    <name evidence="1" type="ORF">DES32_2556</name>
</gene>